<keyword evidence="9" id="KW-1185">Reference proteome</keyword>
<dbReference type="KEGG" id="sre:PTSG_04675"/>
<feature type="transmembrane region" description="Helical" evidence="7">
    <location>
        <begin position="314"/>
        <end position="333"/>
    </location>
</feature>
<evidence type="ECO:0000313" key="8">
    <source>
        <dbReference type="EMBL" id="EGD72943.1"/>
    </source>
</evidence>
<proteinExistence type="inferred from homology"/>
<evidence type="ECO:0000256" key="3">
    <source>
        <dbReference type="ARBA" id="ARBA00022692"/>
    </source>
</evidence>
<name>F2U838_SALR5</name>
<evidence type="ECO:0000256" key="2">
    <source>
        <dbReference type="ARBA" id="ARBA00006945"/>
    </source>
</evidence>
<feature type="transmembrane region" description="Helical" evidence="7">
    <location>
        <begin position="125"/>
        <end position="146"/>
    </location>
</feature>
<dbReference type="Proteomes" id="UP000007799">
    <property type="component" value="Unassembled WGS sequence"/>
</dbReference>
<feature type="region of interest" description="Disordered" evidence="6">
    <location>
        <begin position="1"/>
        <end position="21"/>
    </location>
</feature>
<feature type="transmembrane region" description="Helical" evidence="7">
    <location>
        <begin position="65"/>
        <end position="86"/>
    </location>
</feature>
<protein>
    <submittedName>
        <fullName evidence="8">Uncharacterized protein</fullName>
    </submittedName>
</protein>
<sequence>MADVVVGGGGSGGRGGEATASSSVMNNNDAAAAGVGAVVSEISGKLQRVRAAMDGFLSKPTTRRINAYVTIAARWLVCAFHVNWALTQLELWYFYGRTFPWLLVIFVLPAATLVCANVKPAMAATVLLISSFFTFFDVMSQVLWVWFNHGSIYVNELMVKKLAIIGAMSLVILREYNPKHRVSAQQALASALFLDQPAMTNRKSAFMLAGRLLLSTLFVWVGVKEIQRQMENTIERNGHVYRRRPVGDGHDAMWYKLLEFALSIPFMLGLFTSAAARALACVLLLEALTAWAWWRSTLSVGYRIHAREHFAVNVSVAGGLLLLCAIGAGKYTVDELLKKKDS</sequence>
<evidence type="ECO:0000256" key="5">
    <source>
        <dbReference type="ARBA" id="ARBA00023136"/>
    </source>
</evidence>
<feature type="compositionally biased region" description="Gly residues" evidence="6">
    <location>
        <begin position="1"/>
        <end position="16"/>
    </location>
</feature>
<dbReference type="OrthoDB" id="564736at2759"/>
<keyword evidence="4 7" id="KW-1133">Transmembrane helix</keyword>
<comment type="similarity">
    <text evidence="2">Belongs to the SURF4 family.</text>
</comment>
<evidence type="ECO:0000256" key="4">
    <source>
        <dbReference type="ARBA" id="ARBA00022989"/>
    </source>
</evidence>
<organism evidence="9">
    <name type="scientific">Salpingoeca rosetta (strain ATCC 50818 / BSB-021)</name>
    <dbReference type="NCBI Taxonomy" id="946362"/>
    <lineage>
        <taxon>Eukaryota</taxon>
        <taxon>Choanoflagellata</taxon>
        <taxon>Craspedida</taxon>
        <taxon>Salpingoecidae</taxon>
        <taxon>Salpingoeca</taxon>
    </lineage>
</organism>
<comment type="subcellular location">
    <subcellularLocation>
        <location evidence="1">Membrane</location>
        <topology evidence="1">Multi-pass membrane protein</topology>
    </subcellularLocation>
</comment>
<dbReference type="STRING" id="946362.F2U838"/>
<dbReference type="OMA" id="WASSLWH"/>
<dbReference type="InterPro" id="IPR051907">
    <property type="entry name" value="DoxX-like_oxidoreductase"/>
</dbReference>
<keyword evidence="5 7" id="KW-0472">Membrane</keyword>
<keyword evidence="3 7" id="KW-0812">Transmembrane</keyword>
<dbReference type="RefSeq" id="XP_004994765.1">
    <property type="nucleotide sequence ID" value="XM_004994708.1"/>
</dbReference>
<evidence type="ECO:0000256" key="7">
    <source>
        <dbReference type="SAM" id="Phobius"/>
    </source>
</evidence>
<dbReference type="AlphaFoldDB" id="F2U838"/>
<dbReference type="Pfam" id="PF02077">
    <property type="entry name" value="SURF4"/>
    <property type="match status" value="1"/>
</dbReference>
<feature type="transmembrane region" description="Helical" evidence="7">
    <location>
        <begin position="205"/>
        <end position="223"/>
    </location>
</feature>
<dbReference type="PANTHER" id="PTHR33452">
    <property type="entry name" value="OXIDOREDUCTASE CATD-RELATED"/>
    <property type="match status" value="1"/>
</dbReference>
<evidence type="ECO:0000256" key="1">
    <source>
        <dbReference type="ARBA" id="ARBA00004141"/>
    </source>
</evidence>
<dbReference type="GeneID" id="16075347"/>
<evidence type="ECO:0000256" key="6">
    <source>
        <dbReference type="SAM" id="MobiDB-lite"/>
    </source>
</evidence>
<dbReference type="eggNOG" id="ENOG502SENQ">
    <property type="taxonomic scope" value="Eukaryota"/>
</dbReference>
<accession>F2U838</accession>
<feature type="transmembrane region" description="Helical" evidence="7">
    <location>
        <begin position="152"/>
        <end position="173"/>
    </location>
</feature>
<dbReference type="InterPro" id="IPR002995">
    <property type="entry name" value="Surf4"/>
</dbReference>
<gene>
    <name evidence="8" type="ORF">PTSG_04675</name>
</gene>
<feature type="transmembrane region" description="Helical" evidence="7">
    <location>
        <begin position="98"/>
        <end position="118"/>
    </location>
</feature>
<dbReference type="PANTHER" id="PTHR33452:SF1">
    <property type="entry name" value="INNER MEMBRANE PROTEIN YPHA-RELATED"/>
    <property type="match status" value="1"/>
</dbReference>
<dbReference type="GO" id="GO:0005886">
    <property type="term" value="C:plasma membrane"/>
    <property type="evidence" value="ECO:0007669"/>
    <property type="project" value="TreeGrafter"/>
</dbReference>
<reference evidence="8" key="1">
    <citation type="submission" date="2009-08" db="EMBL/GenBank/DDBJ databases">
        <title>Annotation of Salpingoeca rosetta.</title>
        <authorList>
            <consortium name="The Broad Institute Genome Sequencing Platform"/>
            <person name="Russ C."/>
            <person name="Cuomo C."/>
            <person name="Burger G."/>
            <person name="Gray M.W."/>
            <person name="Holland P.W.H."/>
            <person name="King N."/>
            <person name="Lang F.B.F."/>
            <person name="Roger A.J."/>
            <person name="Ruiz-Trillo I."/>
            <person name="Young S.K."/>
            <person name="Zeng Q."/>
            <person name="Gargeya S."/>
            <person name="Alvarado L."/>
            <person name="Berlin A."/>
            <person name="Chapman S.B."/>
            <person name="Chen Z."/>
            <person name="Freedman E."/>
            <person name="Gellesch M."/>
            <person name="Goldberg J."/>
            <person name="Griggs A."/>
            <person name="Gujja S."/>
            <person name="Heilman E."/>
            <person name="Heiman D."/>
            <person name="Howarth C."/>
            <person name="Mehta T."/>
            <person name="Neiman D."/>
            <person name="Pearson M."/>
            <person name="Roberts A."/>
            <person name="Saif S."/>
            <person name="Shea T."/>
            <person name="Shenoy N."/>
            <person name="Sisk P."/>
            <person name="Stolte C."/>
            <person name="Sykes S."/>
            <person name="White J."/>
            <person name="Yandava C."/>
            <person name="Haas B."/>
            <person name="Nusbaum C."/>
            <person name="Birren B."/>
        </authorList>
    </citation>
    <scope>NUCLEOTIDE SEQUENCE [LARGE SCALE GENOMIC DNA]</scope>
    <source>
        <strain evidence="8">ATCC 50818</strain>
    </source>
</reference>
<dbReference type="EMBL" id="GL832964">
    <property type="protein sequence ID" value="EGD72943.1"/>
    <property type="molecule type" value="Genomic_DNA"/>
</dbReference>
<evidence type="ECO:0000313" key="9">
    <source>
        <dbReference type="Proteomes" id="UP000007799"/>
    </source>
</evidence>
<dbReference type="InParanoid" id="F2U838"/>